<accession>A0ABM3PI76</accession>
<proteinExistence type="predicted"/>
<evidence type="ECO:0000313" key="1">
    <source>
        <dbReference type="Proteomes" id="UP001652583"/>
    </source>
</evidence>
<evidence type="ECO:0000313" key="2">
    <source>
        <dbReference type="RefSeq" id="XP_053071378.1"/>
    </source>
</evidence>
<reference evidence="2" key="2">
    <citation type="submission" date="2025-08" db="UniProtKB">
        <authorList>
            <consortium name="RefSeq"/>
        </authorList>
    </citation>
    <scope>IDENTIFICATION</scope>
    <source>
        <tissue evidence="2">Blood</tissue>
    </source>
</reference>
<sequence length="207" mass="23810">MSGWARRVTIVGEVQGIEDEDERKEPPNCTHQREKQVFIPLELCLADYLQNLAPSCPSQNKHNLHSEQDRLQVQWSYFGLSDQKMIYTEMRRADLGSRHGNWFRVLNKERRENMTHCSWCNPQGPEKLYFKATSIPLESLLALPSKYIQNLGSSSGKRNIRPTIKLGSTSRNEEHWKWNQARLAMNDSSKSLDAFISGSISSSTEEP</sequence>
<gene>
    <name evidence="2" type="primary">LOC113595080</name>
</gene>
<dbReference type="Proteomes" id="UP001652583">
    <property type="component" value="Chromosome C1"/>
</dbReference>
<organism evidence="1 2">
    <name type="scientific">Acinonyx jubatus</name>
    <name type="common">Cheetah</name>
    <dbReference type="NCBI Taxonomy" id="32536"/>
    <lineage>
        <taxon>Eukaryota</taxon>
        <taxon>Metazoa</taxon>
        <taxon>Chordata</taxon>
        <taxon>Craniata</taxon>
        <taxon>Vertebrata</taxon>
        <taxon>Euteleostomi</taxon>
        <taxon>Mammalia</taxon>
        <taxon>Eutheria</taxon>
        <taxon>Laurasiatheria</taxon>
        <taxon>Carnivora</taxon>
        <taxon>Feliformia</taxon>
        <taxon>Felidae</taxon>
        <taxon>Felinae</taxon>
        <taxon>Acinonyx</taxon>
    </lineage>
</organism>
<reference evidence="1" key="1">
    <citation type="submission" date="2025-05" db="UniProtKB">
        <authorList>
            <consortium name="RefSeq"/>
        </authorList>
    </citation>
    <scope>NUCLEOTIDE SEQUENCE [LARGE SCALE GENOMIC DNA]</scope>
</reference>
<name>A0ABM3PI76_ACIJB</name>
<keyword evidence="1" id="KW-1185">Reference proteome</keyword>
<protein>
    <submittedName>
        <fullName evidence="2">Uncharacterized protein LOC113595080 isoform X1</fullName>
    </submittedName>
</protein>
<dbReference type="GeneID" id="113595080"/>
<dbReference type="RefSeq" id="XP_053071378.1">
    <property type="nucleotide sequence ID" value="XM_053215403.1"/>
</dbReference>